<reference evidence="16" key="1">
    <citation type="submission" date="2013-06" db="EMBL/GenBank/DDBJ databases">
        <title>Draft Genome Sequence of a Mulberry Tree, Morus notabilis C.K. Schn.</title>
        <authorList>
            <person name="He N."/>
            <person name="Zhao S."/>
        </authorList>
    </citation>
    <scope>NUCLEOTIDE SEQUENCE</scope>
</reference>
<name>W9SIC7_9ROSA</name>
<dbReference type="GO" id="GO:0048544">
    <property type="term" value="P:recognition of pollen"/>
    <property type="evidence" value="ECO:0007669"/>
    <property type="project" value="InterPro"/>
</dbReference>
<dbReference type="EMBL" id="KE345628">
    <property type="protein sequence ID" value="EXC10165.1"/>
    <property type="molecule type" value="Genomic_DNA"/>
</dbReference>
<evidence type="ECO:0000256" key="5">
    <source>
        <dbReference type="ARBA" id="ARBA00022741"/>
    </source>
</evidence>
<comment type="catalytic activity">
    <reaction evidence="10">
        <text>L-threonyl-[protein] + ATP = O-phospho-L-threonyl-[protein] + ADP + H(+)</text>
        <dbReference type="Rhea" id="RHEA:46608"/>
        <dbReference type="Rhea" id="RHEA-COMP:11060"/>
        <dbReference type="Rhea" id="RHEA-COMP:11605"/>
        <dbReference type="ChEBI" id="CHEBI:15378"/>
        <dbReference type="ChEBI" id="CHEBI:30013"/>
        <dbReference type="ChEBI" id="CHEBI:30616"/>
        <dbReference type="ChEBI" id="CHEBI:61977"/>
        <dbReference type="ChEBI" id="CHEBI:456216"/>
        <dbReference type="EC" id="2.7.11.1"/>
    </reaction>
</comment>
<dbReference type="InterPro" id="IPR008271">
    <property type="entry name" value="Ser/Thr_kinase_AS"/>
</dbReference>
<keyword evidence="8" id="KW-1015">Disulfide bond</keyword>
<keyword evidence="13" id="KW-0472">Membrane</keyword>
<comment type="catalytic activity">
    <reaction evidence="11">
        <text>L-seryl-[protein] + ATP = O-phospho-L-seryl-[protein] + ADP + H(+)</text>
        <dbReference type="Rhea" id="RHEA:17989"/>
        <dbReference type="Rhea" id="RHEA-COMP:9863"/>
        <dbReference type="Rhea" id="RHEA-COMP:11604"/>
        <dbReference type="ChEBI" id="CHEBI:15378"/>
        <dbReference type="ChEBI" id="CHEBI:29999"/>
        <dbReference type="ChEBI" id="CHEBI:30616"/>
        <dbReference type="ChEBI" id="CHEBI:83421"/>
        <dbReference type="ChEBI" id="CHEBI:456216"/>
        <dbReference type="EC" id="2.7.11.1"/>
    </reaction>
</comment>
<proteinExistence type="predicted"/>
<dbReference type="InterPro" id="IPR000858">
    <property type="entry name" value="S_locus_glycoprot_dom"/>
</dbReference>
<dbReference type="InterPro" id="IPR003609">
    <property type="entry name" value="Pan_app"/>
</dbReference>
<feature type="domain" description="Protein kinase" evidence="14">
    <location>
        <begin position="226"/>
        <end position="484"/>
    </location>
</feature>
<dbReference type="GO" id="GO:0005524">
    <property type="term" value="F:ATP binding"/>
    <property type="evidence" value="ECO:0007669"/>
    <property type="project" value="UniProtKB-KW"/>
</dbReference>
<feature type="transmembrane region" description="Helical" evidence="13">
    <location>
        <begin position="168"/>
        <end position="189"/>
    </location>
</feature>
<evidence type="ECO:0000313" key="16">
    <source>
        <dbReference type="EMBL" id="EXC10165.1"/>
    </source>
</evidence>
<dbReference type="Pfam" id="PF08276">
    <property type="entry name" value="PAN_2"/>
    <property type="match status" value="1"/>
</dbReference>
<dbReference type="Proteomes" id="UP000030645">
    <property type="component" value="Unassembled WGS sequence"/>
</dbReference>
<keyword evidence="2" id="KW-0723">Serine/threonine-protein kinase</keyword>
<dbReference type="InterPro" id="IPR000719">
    <property type="entry name" value="Prot_kinase_dom"/>
</dbReference>
<feature type="domain" description="Apple" evidence="15">
    <location>
        <begin position="76"/>
        <end position="152"/>
    </location>
</feature>
<evidence type="ECO:0000259" key="15">
    <source>
        <dbReference type="PROSITE" id="PS50948"/>
    </source>
</evidence>
<dbReference type="PANTHER" id="PTHR27002">
    <property type="entry name" value="RECEPTOR-LIKE SERINE/THREONINE-PROTEIN KINASE SD1-8"/>
    <property type="match status" value="1"/>
</dbReference>
<dbReference type="CDD" id="cd00054">
    <property type="entry name" value="EGF_CA"/>
    <property type="match status" value="1"/>
</dbReference>
<evidence type="ECO:0000256" key="13">
    <source>
        <dbReference type="SAM" id="Phobius"/>
    </source>
</evidence>
<keyword evidence="9" id="KW-0325">Glycoprotein</keyword>
<evidence type="ECO:0000256" key="11">
    <source>
        <dbReference type="ARBA" id="ARBA00048679"/>
    </source>
</evidence>
<evidence type="ECO:0000256" key="10">
    <source>
        <dbReference type="ARBA" id="ARBA00047899"/>
    </source>
</evidence>
<dbReference type="GO" id="GO:0005886">
    <property type="term" value="C:plasma membrane"/>
    <property type="evidence" value="ECO:0007669"/>
    <property type="project" value="TreeGrafter"/>
</dbReference>
<keyword evidence="13" id="KW-1133">Transmembrane helix</keyword>
<dbReference type="GO" id="GO:0004674">
    <property type="term" value="F:protein serine/threonine kinase activity"/>
    <property type="evidence" value="ECO:0007669"/>
    <property type="project" value="UniProtKB-KW"/>
</dbReference>
<keyword evidence="3" id="KW-0808">Transferase</keyword>
<evidence type="ECO:0000256" key="2">
    <source>
        <dbReference type="ARBA" id="ARBA00022527"/>
    </source>
</evidence>
<keyword evidence="16" id="KW-0430">Lectin</keyword>
<dbReference type="InterPro" id="IPR011009">
    <property type="entry name" value="Kinase-like_dom_sf"/>
</dbReference>
<dbReference type="SMART" id="SM00220">
    <property type="entry name" value="S_TKc"/>
    <property type="match status" value="1"/>
</dbReference>
<sequence length="519" mass="58668">MLESWIWLEADQKWGLYSTVPRDECDKYGLCGANGICNIDANPFCQCLVGFKPKSQWKWDLMDWSDGCVRKTPLNCLETDKGGFIKVSGLKLPDATHSRMFTRNLSPQECRDICINNCSCMAYGNGCVVWYGDLIDISTIRTGGHDLFIRLSLQEIAKLNRRKYYNMVRAVVVVASVIGGVSGMLLLGYCICRKRSKDTKKNRAKEEDFELPLFSLAAVSIATNNFSANNKLGEGGFGPVYRGKLEDGQEIAVKRLSLSSRQGVDEFKNELILIAKLQHRNLVKLLGYQQQSTLLEWPKRFEIICGIARGLQYLHQDSRLRIVHRDLKASNILLDNMMNPKISDFGLAKTFGGDQTEGNTNRIAGTHGYMAPEYAFNGLFSTKSDVFSFGILVLEIISGKRCIRFHHENRNLTLIGYAWMLLNEGRPFELIDVCLRDSYDNLPQVLRFIHVGLLCVQQHPMDRPRMSSVVLMLGSESELPHPKRPGYFMEIDSQERDYVPNKPESSSKNTMTLTALGGR</sequence>
<dbReference type="FunFam" id="1.10.510.10:FF:000060">
    <property type="entry name" value="G-type lectin S-receptor-like serine/threonine-protein kinase"/>
    <property type="match status" value="1"/>
</dbReference>
<keyword evidence="7" id="KW-0067">ATP-binding</keyword>
<gene>
    <name evidence="16" type="ORF">L484_013714</name>
</gene>
<evidence type="ECO:0000256" key="1">
    <source>
        <dbReference type="ARBA" id="ARBA00012513"/>
    </source>
</evidence>
<evidence type="ECO:0000256" key="4">
    <source>
        <dbReference type="ARBA" id="ARBA00022729"/>
    </source>
</evidence>
<evidence type="ECO:0000256" key="3">
    <source>
        <dbReference type="ARBA" id="ARBA00022679"/>
    </source>
</evidence>
<dbReference type="Pfam" id="PF00954">
    <property type="entry name" value="S_locus_glycop"/>
    <property type="match status" value="1"/>
</dbReference>
<dbReference type="SUPFAM" id="SSF56112">
    <property type="entry name" value="Protein kinase-like (PK-like)"/>
    <property type="match status" value="1"/>
</dbReference>
<dbReference type="PROSITE" id="PS00108">
    <property type="entry name" value="PROTEIN_KINASE_ST"/>
    <property type="match status" value="1"/>
</dbReference>
<evidence type="ECO:0000256" key="6">
    <source>
        <dbReference type="ARBA" id="ARBA00022777"/>
    </source>
</evidence>
<keyword evidence="17" id="KW-1185">Reference proteome</keyword>
<protein>
    <recommendedName>
        <fullName evidence="1">non-specific serine/threonine protein kinase</fullName>
        <ecNumber evidence="1">2.7.11.1</ecNumber>
    </recommendedName>
</protein>
<dbReference type="FunFam" id="3.30.200.20:FF:001238">
    <property type="entry name" value="Os08g0179000 protein"/>
    <property type="match status" value="1"/>
</dbReference>
<evidence type="ECO:0000313" key="17">
    <source>
        <dbReference type="Proteomes" id="UP000030645"/>
    </source>
</evidence>
<feature type="compositionally biased region" description="Polar residues" evidence="12">
    <location>
        <begin position="503"/>
        <end position="513"/>
    </location>
</feature>
<dbReference type="PANTHER" id="PTHR27002:SF900">
    <property type="entry name" value="S-LOCUS LECTIN KINASE FAMILY PROTEIN"/>
    <property type="match status" value="1"/>
</dbReference>
<dbReference type="Pfam" id="PF07714">
    <property type="entry name" value="PK_Tyr_Ser-Thr"/>
    <property type="match status" value="1"/>
</dbReference>
<dbReference type="AlphaFoldDB" id="W9SIC7"/>
<dbReference type="EC" id="2.7.11.1" evidence="1"/>
<dbReference type="InterPro" id="IPR001245">
    <property type="entry name" value="Ser-Thr/Tyr_kinase_cat_dom"/>
</dbReference>
<dbReference type="PROSITE" id="PS50011">
    <property type="entry name" value="PROTEIN_KINASE_DOM"/>
    <property type="match status" value="1"/>
</dbReference>
<dbReference type="PROSITE" id="PS50948">
    <property type="entry name" value="PAN"/>
    <property type="match status" value="1"/>
</dbReference>
<feature type="region of interest" description="Disordered" evidence="12">
    <location>
        <begin position="498"/>
        <end position="519"/>
    </location>
</feature>
<keyword evidence="13" id="KW-0812">Transmembrane</keyword>
<keyword evidence="16" id="KW-0675">Receptor</keyword>
<keyword evidence="5" id="KW-0547">Nucleotide-binding</keyword>
<evidence type="ECO:0000256" key="12">
    <source>
        <dbReference type="SAM" id="MobiDB-lite"/>
    </source>
</evidence>
<evidence type="ECO:0000256" key="9">
    <source>
        <dbReference type="ARBA" id="ARBA00023180"/>
    </source>
</evidence>
<dbReference type="CDD" id="cd01098">
    <property type="entry name" value="PAN_AP_plant"/>
    <property type="match status" value="1"/>
</dbReference>
<dbReference type="STRING" id="981085.W9SIC7"/>
<keyword evidence="4" id="KW-0732">Signal</keyword>
<accession>W9SIC7</accession>
<keyword evidence="6 16" id="KW-0418">Kinase</keyword>
<dbReference type="Pfam" id="PF00069">
    <property type="entry name" value="Pkinase"/>
    <property type="match status" value="1"/>
</dbReference>
<dbReference type="SMART" id="SM00473">
    <property type="entry name" value="PAN_AP"/>
    <property type="match status" value="1"/>
</dbReference>
<organism evidence="16 17">
    <name type="scientific">Morus notabilis</name>
    <dbReference type="NCBI Taxonomy" id="981085"/>
    <lineage>
        <taxon>Eukaryota</taxon>
        <taxon>Viridiplantae</taxon>
        <taxon>Streptophyta</taxon>
        <taxon>Embryophyta</taxon>
        <taxon>Tracheophyta</taxon>
        <taxon>Spermatophyta</taxon>
        <taxon>Magnoliopsida</taxon>
        <taxon>eudicotyledons</taxon>
        <taxon>Gunneridae</taxon>
        <taxon>Pentapetalae</taxon>
        <taxon>rosids</taxon>
        <taxon>fabids</taxon>
        <taxon>Rosales</taxon>
        <taxon>Moraceae</taxon>
        <taxon>Moreae</taxon>
        <taxon>Morus</taxon>
    </lineage>
</organism>
<evidence type="ECO:0000256" key="8">
    <source>
        <dbReference type="ARBA" id="ARBA00023157"/>
    </source>
</evidence>
<dbReference type="GO" id="GO:0030246">
    <property type="term" value="F:carbohydrate binding"/>
    <property type="evidence" value="ECO:0007669"/>
    <property type="project" value="UniProtKB-KW"/>
</dbReference>
<dbReference type="Gene3D" id="1.10.510.10">
    <property type="entry name" value="Transferase(Phosphotransferase) domain 1"/>
    <property type="match status" value="1"/>
</dbReference>
<evidence type="ECO:0000259" key="14">
    <source>
        <dbReference type="PROSITE" id="PS50011"/>
    </source>
</evidence>
<dbReference type="Gene3D" id="3.30.200.20">
    <property type="entry name" value="Phosphorylase Kinase, domain 1"/>
    <property type="match status" value="1"/>
</dbReference>
<evidence type="ECO:0000256" key="7">
    <source>
        <dbReference type="ARBA" id="ARBA00022840"/>
    </source>
</evidence>